<dbReference type="PANTHER" id="PTHR37292:SF2">
    <property type="entry name" value="DUF262 DOMAIN-CONTAINING PROTEIN"/>
    <property type="match status" value="1"/>
</dbReference>
<accession>Q0G278</accession>
<dbReference type="AlphaFoldDB" id="Q0G278"/>
<organism evidence="2 3">
    <name type="scientific">Fulvimarina pelagi HTCC2506</name>
    <dbReference type="NCBI Taxonomy" id="314231"/>
    <lineage>
        <taxon>Bacteria</taxon>
        <taxon>Pseudomonadati</taxon>
        <taxon>Pseudomonadota</taxon>
        <taxon>Alphaproteobacteria</taxon>
        <taxon>Hyphomicrobiales</taxon>
        <taxon>Aurantimonadaceae</taxon>
        <taxon>Fulvimarina</taxon>
    </lineage>
</organism>
<evidence type="ECO:0000313" key="2">
    <source>
        <dbReference type="EMBL" id="EAU41320.1"/>
    </source>
</evidence>
<protein>
    <recommendedName>
        <fullName evidence="1">GmrSD restriction endonucleases N-terminal domain-containing protein</fullName>
    </recommendedName>
</protein>
<sequence>MYQTGGTIKDTLESIRDKRFALPAIQREFVWRPDQICRLFDSIMQGYPFGTFLYWRVEQESADEYQFYQFMRDYHEKDHAHCDRLEDRPAGPLTAVLDGQQRLTALNIGIRGSMALKLPGKWWTNSSAFPKRKLYLNLLSGAEVDEAGARYDFAFRIEEDDTKDTGGACWFRVGKILEMKSGPEMLKWLNGRVPPENLNDAFETLDRLHRVVHSDKLVAFYEEKSQELDRVLNIFIRLNSGGTVLSYSDLLLSIATAQWSRYDAREEIHSLVDEINQIGDGFAFSKDVVLKAGLMLCDKNVGFKVENFNKANMNALENGWKEIRNSLVLTVRLLSTFGLSAASLRADSAILPIAYYLHRAGHGEPYLTSAKFAEDRDAVREWLVRSLLKSSGIWGSGLDTLLVALRSIIADHGRERFPDKHIYTDMRRRGKSLSFSQDEIDELSIMPFGDKRVFPLLSLIFPFVQTGNITHVDHVFPRAEFHKRKLEKAGLDAETVEAYQREFELLPNLQLLLGSINNEKRAKMPSVWMEGQYPSSEQRSSYRNAHLLGDVPSTIVGFGDFFANRRAALSSRIASVLKVDAS</sequence>
<dbReference type="eggNOG" id="COG1479">
    <property type="taxonomic scope" value="Bacteria"/>
</dbReference>
<dbReference type="HOGENOM" id="CLU_034828_2_0_5"/>
<evidence type="ECO:0000259" key="1">
    <source>
        <dbReference type="Pfam" id="PF03235"/>
    </source>
</evidence>
<comment type="caution">
    <text evidence="2">The sequence shown here is derived from an EMBL/GenBank/DDBJ whole genome shotgun (WGS) entry which is preliminary data.</text>
</comment>
<gene>
    <name evidence="2" type="ORF">FP2506_01095</name>
</gene>
<dbReference type="Proteomes" id="UP000004310">
    <property type="component" value="Unassembled WGS sequence"/>
</dbReference>
<dbReference type="Pfam" id="PF03235">
    <property type="entry name" value="GmrSD_N"/>
    <property type="match status" value="1"/>
</dbReference>
<dbReference type="STRING" id="217511.GCA_001463845_02156"/>
<reference evidence="2 3" key="1">
    <citation type="journal article" date="2010" name="J. Bacteriol.">
        <title>Genome sequence of Fulvimarina pelagi HTCC2506T, a Mn(II)-oxidizing alphaproteobacterium possessing an aerobic anoxygenic photosynthetic gene cluster and Xanthorhodopsin.</title>
        <authorList>
            <person name="Kang I."/>
            <person name="Oh H.M."/>
            <person name="Lim S.I."/>
            <person name="Ferriera S."/>
            <person name="Giovannoni S.J."/>
            <person name="Cho J.C."/>
        </authorList>
    </citation>
    <scope>NUCLEOTIDE SEQUENCE [LARGE SCALE GENOMIC DNA]</scope>
    <source>
        <strain evidence="2 3">HTCC2506</strain>
    </source>
</reference>
<name>Q0G278_9HYPH</name>
<dbReference type="RefSeq" id="WP_007065369.1">
    <property type="nucleotide sequence ID" value="NZ_DS022272.1"/>
</dbReference>
<dbReference type="InterPro" id="IPR004919">
    <property type="entry name" value="GmrSD_N"/>
</dbReference>
<feature type="domain" description="GmrSD restriction endonucleases N-terminal" evidence="1">
    <location>
        <begin position="9"/>
        <end position="253"/>
    </location>
</feature>
<dbReference type="EMBL" id="AATP01000003">
    <property type="protein sequence ID" value="EAU41320.1"/>
    <property type="molecule type" value="Genomic_DNA"/>
</dbReference>
<evidence type="ECO:0000313" key="3">
    <source>
        <dbReference type="Proteomes" id="UP000004310"/>
    </source>
</evidence>
<dbReference type="PANTHER" id="PTHR37292">
    <property type="entry name" value="VNG6097C"/>
    <property type="match status" value="1"/>
</dbReference>
<proteinExistence type="predicted"/>
<keyword evidence="3" id="KW-1185">Reference proteome</keyword>